<feature type="region of interest" description="Disordered" evidence="6">
    <location>
        <begin position="2041"/>
        <end position="2062"/>
    </location>
</feature>
<keyword evidence="3 4" id="KW-0862">Zinc</keyword>
<dbReference type="InterPro" id="IPR013083">
    <property type="entry name" value="Znf_RING/FYVE/PHD"/>
</dbReference>
<evidence type="ECO:0000256" key="6">
    <source>
        <dbReference type="SAM" id="MobiDB-lite"/>
    </source>
</evidence>
<dbReference type="Pfam" id="PF26188">
    <property type="entry name" value="RESC6"/>
    <property type="match status" value="1"/>
</dbReference>
<feature type="compositionally biased region" description="Low complexity" evidence="6">
    <location>
        <begin position="2214"/>
        <end position="2226"/>
    </location>
</feature>
<evidence type="ECO:0000259" key="7">
    <source>
        <dbReference type="PROSITE" id="PS50145"/>
    </source>
</evidence>
<dbReference type="PANTHER" id="PTHR21228">
    <property type="entry name" value="FAST LEU-RICH DOMAIN-CONTAINING"/>
    <property type="match status" value="1"/>
</dbReference>
<proteinExistence type="predicted"/>
<evidence type="ECO:0000313" key="9">
    <source>
        <dbReference type="Proteomes" id="UP001642484"/>
    </source>
</evidence>
<dbReference type="Gene3D" id="3.30.40.10">
    <property type="entry name" value="Zinc/RING finger domain, C3HC4 (zinc finger)"/>
    <property type="match status" value="2"/>
</dbReference>
<keyword evidence="5" id="KW-0175">Coiled coil</keyword>
<feature type="region of interest" description="Disordered" evidence="6">
    <location>
        <begin position="2375"/>
        <end position="2400"/>
    </location>
</feature>
<dbReference type="InterPro" id="IPR050870">
    <property type="entry name" value="FAST_kinase"/>
</dbReference>
<dbReference type="Pfam" id="PF02176">
    <property type="entry name" value="zf-TRAF"/>
    <property type="match status" value="1"/>
</dbReference>
<evidence type="ECO:0000256" key="3">
    <source>
        <dbReference type="ARBA" id="ARBA00022833"/>
    </source>
</evidence>
<dbReference type="PROSITE" id="PS50145">
    <property type="entry name" value="ZF_TRAF"/>
    <property type="match status" value="1"/>
</dbReference>
<evidence type="ECO:0000256" key="4">
    <source>
        <dbReference type="PROSITE-ProRule" id="PRU00207"/>
    </source>
</evidence>
<keyword evidence="1 4" id="KW-0479">Metal-binding</keyword>
<dbReference type="SUPFAM" id="SSF49599">
    <property type="entry name" value="TRAF domain-like"/>
    <property type="match status" value="1"/>
</dbReference>
<dbReference type="InterPro" id="IPR016024">
    <property type="entry name" value="ARM-type_fold"/>
</dbReference>
<evidence type="ECO:0000313" key="8">
    <source>
        <dbReference type="EMBL" id="CAK9016928.1"/>
    </source>
</evidence>
<feature type="region of interest" description="Disordered" evidence="6">
    <location>
        <begin position="1240"/>
        <end position="1260"/>
    </location>
</feature>
<feature type="region of interest" description="Disordered" evidence="6">
    <location>
        <begin position="2214"/>
        <end position="2248"/>
    </location>
</feature>
<dbReference type="EMBL" id="CAXAMN010006224">
    <property type="protein sequence ID" value="CAK9016928.1"/>
    <property type="molecule type" value="Genomic_DNA"/>
</dbReference>
<sequence>MRGDGPRFGAGRFWGDLEGDLQPRPAQALGRGYEDESGDPFTDLNAEEYERQVLAYITEGFLEEGRRRTGGKLTDAELLSGTHGNACAVPQLRIARSDSGLPLSTASSVRDHRPLPLELGKFTNTLEKVSLRLNKDLAATWSAKEVLELAEAHLSQFDAINLVMALHRVAKCGDRHDVQIGDQKQEMLRKLSSKVIATIADPFARIEAKEVTKTCWAFAKLSLSHDSSMELLAQKVISRTHELDAHSLSNALWSFATVRLREEPLLEALAFSAYEQLRELKPQGLSNTAWAFAKLDYCRLPLMQALALRVSQCSGDFDPQGLANTAWAFATMSVRHDGLMATMAKEMLAGAARWTSQNMVNLVWAFARLRIKHPKLCSSISVEALQLMHTWKPQGLANLLWAFAKLEAQDTPLLQALVGEVTLNIQEFQPQNLVNVLWGAAKLAFLQQEFLWVLSSAICQEAPHFNPQHCSNALWSFAVLAFQSPAISMLAKRTASSSKDFQAQDLANVLWSCCKLSYEDPDLLEAMMEEVMQKATSFEPQNLSISAFSLAQMSISSRPVLRQLMDTAASRWSEFDGQGLANLAQAMAKTQVVHEPWSNGPKVQRLQCVWQEFWRDIVKTVEHNCGNLPISLIRFFLDQEKKRDILMKSAAEVMGRLEDPLVCIWWRKDSKVEVRFLRGGVAWIERPPHWIRKALEKKSIREEVQRSMQNHYRLEWKRIRTVNVQGDWDPASSLATKRAARTKDTEAEPAEAEAAEAEAEEPAGVDEAVEERDREEEVDNAGATGEAFNEMSMGPSTEVEQNQLTPEEKEEILAKKTKKATMHTIWKSWNDEVQEAKREVSSEEQEHINARESMFGEMNLTAIQRIRYRASILPIRRRYAEEQERLQQLKKRLNDHDVGNIEEGLTDEQKKELINKALTGVGKLIKNSEDFLKLEVNKDVLGSNADPRKDKTTTAERRAVSFWLGRKKIFGLAYHERPTFEYKENMHQSCLPTLLRRLGLEEYLYPAWVMEQLQRRLSMARSSLASSGPEALDYRGAPILWGRRRVWDSRARNHNLETREKAVLLLSQIEEALTAAQSIHSEDPGAKDVDPEQPDEEDEEATSEIGERAEATNQPEDVEDISPEEKDVEPALRRDTQKEADHEETAKAAEASMKVEAPTSPGGNAFGVAPVHAGADRAEEEEIDEADQAPSDTEVLEQTRQMEQNGELEKPGVVKEALEVETEDLAEGAEEIKQEVKVPVATPSTAASSTAAPTSPENHGLPPFEVLVEDTRSILKQILEMSDEQKEAHLACCGVPPFGPFLKKDMSEDELNEYSLFMAHSLMATKEAILRGAPRLSDIIEKINPLMLAEMHANFMAAKISKNEGSEGPRSPEMPGATEGFMTQFKEATGMVPSSAASSNAAPAIAENGGIRQFQVYLEGVMAEHEQMAALSEEERKAICEREGLPDFHGQWMAMDERERSKTMHAVAMRAMSQDMIFQEAQHQGIPWETLENSQTSPELAKKLLDDYMRRNQGSGGARSPEMSGAAEKLMAKGFKTHLKATEATHAGPKSQKTKMSQATERMMGKALIDSLKASTSTPEPVRPEVAVSLPDLHASAEEKQKAKAAKHAERRQKKLKVNEAVQKEDPGKEHAEWCEREKALRTDAFKLCDQLGKLLTQIAPRLDVAGQLKEKFDDALSMWFEHCDAVIDERRGTWTRKRRGHFEELEDAAEELEWWKFNSKSDHFMSLLKRGSTIIEKGAWAVHFAVEMLRSQSGALDEQLNPIVFEMTEEEDNAEEEEPEEPEGDMISSRAILKAMMTCFEHVEKAAELWKVGEKVEEEEVEEDGAASPSDRTALPAQAGLPDKDQEEDRPPPPATAEVDPHSQANGDKDGPPTPAQPEAASSSSKDPKEPRMKVCPACQEKVEQSRLKKHKSKECIMRVEECTVCQSRMSWKLLEEHKYECEGREVECPDCNNILIARQLPLHLETECPLRQVSCPNEAMGCDWRGPHEGLESHRLHCLADHQRRREEQQVAGVKAAPSQRELPPQHPAQGGYVDTFCAPEAPQPQATSSKSGVWPDDQEEEAREFARKHDLEWEMVRARFNSLNPPQREMIMRRFECPASHEPSGKFKNFVESCQKNGWWHCPSEAAWYQERALRRGTAVTAASSSMSQSSASPSRGAKAAPANFFVHDAIAKTKQEGEPLMKAPPATQEQFGIFKASSQAAAEAGAWSNYTPATTSQPQQTPDRVQARSDGMSKGGSGQADSAKIASDRLLTRQRLRLLDWSVEHAEEVMCRTGCERDQVSEYHFAEYADHRYLSGPPQEVLVPYRGRTYRTKHAFRRPDFDSVRQEGQHICVNPQMGKGTLVFLANGLKLVPFPLNILLTEQQLDIPTSLWLPPPPPGLGPNPAASSGYEADHCD</sequence>
<evidence type="ECO:0000256" key="1">
    <source>
        <dbReference type="ARBA" id="ARBA00022723"/>
    </source>
</evidence>
<feature type="region of interest" description="Disordered" evidence="6">
    <location>
        <begin position="733"/>
        <end position="805"/>
    </location>
</feature>
<reference evidence="8 9" key="1">
    <citation type="submission" date="2024-02" db="EMBL/GenBank/DDBJ databases">
        <authorList>
            <person name="Chen Y."/>
            <person name="Shah S."/>
            <person name="Dougan E. K."/>
            <person name="Thang M."/>
            <person name="Chan C."/>
        </authorList>
    </citation>
    <scope>NUCLEOTIDE SEQUENCE [LARGE SCALE GENOMIC DNA]</scope>
</reference>
<feature type="compositionally biased region" description="Acidic residues" evidence="6">
    <location>
        <begin position="1091"/>
        <end position="1102"/>
    </location>
</feature>
<feature type="compositionally biased region" description="Polar residues" evidence="6">
    <location>
        <begin position="794"/>
        <end position="805"/>
    </location>
</feature>
<name>A0ABP0JRD3_9DINO</name>
<accession>A0ABP0JRD3</accession>
<keyword evidence="9" id="KW-1185">Reference proteome</keyword>
<feature type="compositionally biased region" description="Acidic residues" evidence="6">
    <location>
        <begin position="1817"/>
        <end position="1826"/>
    </location>
</feature>
<comment type="caution">
    <text evidence="8">The sequence shown here is derived from an EMBL/GenBank/DDBJ whole genome shotgun (WGS) entry which is preliminary data.</text>
</comment>
<feature type="compositionally biased region" description="Basic and acidic residues" evidence="6">
    <location>
        <begin position="1843"/>
        <end position="1852"/>
    </location>
</feature>
<feature type="compositionally biased region" description="Basic and acidic residues" evidence="6">
    <location>
        <begin position="1080"/>
        <end position="1090"/>
    </location>
</feature>
<feature type="compositionally biased region" description="Acidic residues" evidence="6">
    <location>
        <begin position="747"/>
        <end position="779"/>
    </location>
</feature>
<feature type="coiled-coil region" evidence="5">
    <location>
        <begin position="826"/>
        <end position="899"/>
    </location>
</feature>
<protein>
    <recommendedName>
        <fullName evidence="7">TRAF-type domain-containing protein</fullName>
    </recommendedName>
</protein>
<feature type="compositionally biased region" description="Acidic residues" evidence="6">
    <location>
        <begin position="1178"/>
        <end position="1187"/>
    </location>
</feature>
<evidence type="ECO:0000256" key="2">
    <source>
        <dbReference type="ARBA" id="ARBA00022771"/>
    </source>
</evidence>
<dbReference type="InterPro" id="IPR001293">
    <property type="entry name" value="Znf_TRAF"/>
</dbReference>
<dbReference type="Proteomes" id="UP001642484">
    <property type="component" value="Unassembled WGS sequence"/>
</dbReference>
<organism evidence="8 9">
    <name type="scientific">Durusdinium trenchii</name>
    <dbReference type="NCBI Taxonomy" id="1381693"/>
    <lineage>
        <taxon>Eukaryota</taxon>
        <taxon>Sar</taxon>
        <taxon>Alveolata</taxon>
        <taxon>Dinophyceae</taxon>
        <taxon>Suessiales</taxon>
        <taxon>Symbiodiniaceae</taxon>
        <taxon>Durusdinium</taxon>
    </lineage>
</organism>
<keyword evidence="2 4" id="KW-0863">Zinc-finger</keyword>
<gene>
    <name evidence="8" type="ORF">CCMP2556_LOCUS12686</name>
</gene>
<evidence type="ECO:0000256" key="5">
    <source>
        <dbReference type="SAM" id="Coils"/>
    </source>
</evidence>
<dbReference type="PANTHER" id="PTHR21228:SF40">
    <property type="entry name" value="LD45607P"/>
    <property type="match status" value="1"/>
</dbReference>
<feature type="domain" description="TRAF-type" evidence="7">
    <location>
        <begin position="1939"/>
        <end position="1994"/>
    </location>
</feature>
<feature type="compositionally biased region" description="Low complexity" evidence="6">
    <location>
        <begin position="1240"/>
        <end position="1256"/>
    </location>
</feature>
<dbReference type="SUPFAM" id="SSF48371">
    <property type="entry name" value="ARM repeat"/>
    <property type="match status" value="1"/>
</dbReference>
<feature type="region of interest" description="Disordered" evidence="6">
    <location>
        <begin position="1817"/>
        <end position="1895"/>
    </location>
</feature>
<feature type="compositionally biased region" description="Basic and acidic residues" evidence="6">
    <location>
        <begin position="1123"/>
        <end position="1147"/>
    </location>
</feature>
<feature type="zinc finger region" description="TRAF-type" evidence="4">
    <location>
        <begin position="1939"/>
        <end position="1994"/>
    </location>
</feature>
<dbReference type="InterPro" id="IPR058917">
    <property type="entry name" value="RESC6_dom"/>
</dbReference>
<feature type="region of interest" description="Disordered" evidence="6">
    <location>
        <begin position="1077"/>
        <end position="1212"/>
    </location>
</feature>